<gene>
    <name evidence="6" type="ORF">PCA31118_00539</name>
</gene>
<dbReference type="InterPro" id="IPR008778">
    <property type="entry name" value="Pirin_C_dom"/>
</dbReference>
<evidence type="ECO:0000313" key="6">
    <source>
        <dbReference type="EMBL" id="VVE61328.1"/>
    </source>
</evidence>
<dbReference type="Pfam" id="PF05726">
    <property type="entry name" value="Pirin_C"/>
    <property type="match status" value="1"/>
</dbReference>
<evidence type="ECO:0000259" key="4">
    <source>
        <dbReference type="Pfam" id="PF02678"/>
    </source>
</evidence>
<evidence type="ECO:0000259" key="5">
    <source>
        <dbReference type="Pfam" id="PF05726"/>
    </source>
</evidence>
<protein>
    <submittedName>
        <fullName evidence="6">Nuclease PIN</fullName>
    </submittedName>
</protein>
<comment type="similarity">
    <text evidence="1 3">Belongs to the pirin family.</text>
</comment>
<dbReference type="CDD" id="cd02247">
    <property type="entry name" value="cupin_pirin_C"/>
    <property type="match status" value="1"/>
</dbReference>
<feature type="binding site" evidence="2">
    <location>
        <position position="66"/>
    </location>
    <ligand>
        <name>Fe cation</name>
        <dbReference type="ChEBI" id="CHEBI:24875"/>
    </ligand>
</feature>
<sequence>MGNGNKDNGANDFMRISDVVTGHDMAIRDGFRAKHFSEQAFGGLMDPVVMLDHFHMTAPTFAPHPHAGISAVTYMFEDAVGAHVNYDSLGNHGPILPGALHWFAAGRGAVHTEQPEGDGHHAHALQIFVNLPASQKYDAPYAFDVAPAQVPEVRGTGMRVRVVSGQSHGLHAPGNARLPQPFTLLDGFLSNAAAFDYDLPRGWNATVCVISGVLHVDVAGSQRQLQAGDAVAVGLRDDATDACVTLVMRAASAEVDTHFVVLSGPALNEPIAKHGPFVMNSVEQINDRISAYQRGEFGELDDDQFPQLRAYRAQP</sequence>
<dbReference type="Pfam" id="PF02678">
    <property type="entry name" value="Pirin"/>
    <property type="match status" value="1"/>
</dbReference>
<dbReference type="AlphaFoldDB" id="A0A5E4ZKF4"/>
<reference evidence="6 7" key="1">
    <citation type="submission" date="2019-08" db="EMBL/GenBank/DDBJ databases">
        <authorList>
            <person name="Peeters C."/>
        </authorList>
    </citation>
    <scope>NUCLEOTIDE SEQUENCE [LARGE SCALE GENOMIC DNA]</scope>
    <source>
        <strain evidence="6 7">LMG 31118</strain>
    </source>
</reference>
<keyword evidence="7" id="KW-1185">Reference proteome</keyword>
<organism evidence="6 7">
    <name type="scientific">Pandoraea captiosa</name>
    <dbReference type="NCBI Taxonomy" id="2508302"/>
    <lineage>
        <taxon>Bacteria</taxon>
        <taxon>Pseudomonadati</taxon>
        <taxon>Pseudomonadota</taxon>
        <taxon>Betaproteobacteria</taxon>
        <taxon>Burkholderiales</taxon>
        <taxon>Burkholderiaceae</taxon>
        <taxon>Pandoraea</taxon>
    </lineage>
</organism>
<keyword evidence="2" id="KW-0479">Metal-binding</keyword>
<evidence type="ECO:0000313" key="7">
    <source>
        <dbReference type="Proteomes" id="UP000414136"/>
    </source>
</evidence>
<dbReference type="InterPro" id="IPR003829">
    <property type="entry name" value="Pirin_N_dom"/>
</dbReference>
<evidence type="ECO:0000256" key="1">
    <source>
        <dbReference type="ARBA" id="ARBA00008416"/>
    </source>
</evidence>
<name>A0A5E4ZKF4_9BURK</name>
<dbReference type="GO" id="GO:0046872">
    <property type="term" value="F:metal ion binding"/>
    <property type="evidence" value="ECO:0007669"/>
    <property type="project" value="UniProtKB-KW"/>
</dbReference>
<keyword evidence="2" id="KW-0408">Iron</keyword>
<dbReference type="EMBL" id="CABPSQ010000001">
    <property type="protein sequence ID" value="VVE61328.1"/>
    <property type="molecule type" value="Genomic_DNA"/>
</dbReference>
<feature type="binding site" evidence="2">
    <location>
        <position position="113"/>
    </location>
    <ligand>
        <name>Fe cation</name>
        <dbReference type="ChEBI" id="CHEBI:24875"/>
    </ligand>
</feature>
<accession>A0A5E4ZKF4</accession>
<dbReference type="InterPro" id="IPR012093">
    <property type="entry name" value="Pirin"/>
</dbReference>
<comment type="cofactor">
    <cofactor evidence="2">
        <name>Fe cation</name>
        <dbReference type="ChEBI" id="CHEBI:24875"/>
    </cofactor>
    <text evidence="2">Binds 1 Fe cation per subunit.</text>
</comment>
<dbReference type="PIRSF" id="PIRSF006232">
    <property type="entry name" value="Pirin"/>
    <property type="match status" value="1"/>
</dbReference>
<evidence type="ECO:0000256" key="3">
    <source>
        <dbReference type="RuleBase" id="RU003457"/>
    </source>
</evidence>
<dbReference type="Proteomes" id="UP000414136">
    <property type="component" value="Unassembled WGS sequence"/>
</dbReference>
<dbReference type="PANTHER" id="PTHR13903:SF8">
    <property type="entry name" value="PIRIN"/>
    <property type="match status" value="1"/>
</dbReference>
<feature type="binding site" evidence="2">
    <location>
        <position position="64"/>
    </location>
    <ligand>
        <name>Fe cation</name>
        <dbReference type="ChEBI" id="CHEBI:24875"/>
    </ligand>
</feature>
<feature type="binding site" evidence="2">
    <location>
        <position position="111"/>
    </location>
    <ligand>
        <name>Fe cation</name>
        <dbReference type="ChEBI" id="CHEBI:24875"/>
    </ligand>
</feature>
<dbReference type="Gene3D" id="2.60.120.10">
    <property type="entry name" value="Jelly Rolls"/>
    <property type="match status" value="2"/>
</dbReference>
<dbReference type="InterPro" id="IPR011051">
    <property type="entry name" value="RmlC_Cupin_sf"/>
</dbReference>
<dbReference type="PANTHER" id="PTHR13903">
    <property type="entry name" value="PIRIN-RELATED"/>
    <property type="match status" value="1"/>
</dbReference>
<dbReference type="InterPro" id="IPR014710">
    <property type="entry name" value="RmlC-like_jellyroll"/>
</dbReference>
<evidence type="ECO:0000256" key="2">
    <source>
        <dbReference type="PIRSR" id="PIRSR006232-1"/>
    </source>
</evidence>
<feature type="domain" description="Pirin N-terminal" evidence="4">
    <location>
        <begin position="47"/>
        <end position="129"/>
    </location>
</feature>
<feature type="domain" description="Pirin C-terminal" evidence="5">
    <location>
        <begin position="185"/>
        <end position="298"/>
    </location>
</feature>
<dbReference type="SUPFAM" id="SSF51182">
    <property type="entry name" value="RmlC-like cupins"/>
    <property type="match status" value="1"/>
</dbReference>
<proteinExistence type="inferred from homology"/>